<protein>
    <submittedName>
        <fullName evidence="2">Uncharacterized protein</fullName>
    </submittedName>
</protein>
<dbReference type="AlphaFoldDB" id="A0AAD3YBQ3"/>
<feature type="compositionally biased region" description="Low complexity" evidence="1">
    <location>
        <begin position="98"/>
        <end position="110"/>
    </location>
</feature>
<dbReference type="Proteomes" id="UP001222932">
    <property type="component" value="Unassembled WGS sequence"/>
</dbReference>
<name>A0AAD3YBQ3_9TREE</name>
<evidence type="ECO:0000256" key="1">
    <source>
        <dbReference type="SAM" id="MobiDB-lite"/>
    </source>
</evidence>
<gene>
    <name evidence="2" type="ORF">CspeluHIS016_0400800</name>
</gene>
<comment type="caution">
    <text evidence="2">The sequence shown here is derived from an EMBL/GenBank/DDBJ whole genome shotgun (WGS) entry which is preliminary data.</text>
</comment>
<sequence length="360" mass="38427">MGEPVTSATQLTPATSATQSTPAIQPKPWWSRVFKRKRYDPREDRRRVSSVPPRLNLQLNSTPMGSSFNVDFAGVDQKTAPLETPSSPKVKFTTPSKSIPDATPPASDSPSPQPVPVTPTTAIPSASPISPSSPASPRFTHKLHSTTRASVNLTPRTENLAGYAVATYVLAGESAAISGSKSAPGESGSATISEPTVPHEAPIRASDESAFYSTHGEVYPSEPVGHDEAVQSPDPQGVLAVALPQSAREAIQPEVALAAELPEPVVAGAQFPPKEPAKPEVIQIERASTEPARLGASPLRAERSSSLLLKPTPVDYTSDNYASEDDYDYSESYEVQYDYSESPEQYTDKTFGHTRTAVAY</sequence>
<proteinExistence type="predicted"/>
<organism evidence="2 3">
    <name type="scientific">Cutaneotrichosporon spelunceum</name>
    <dbReference type="NCBI Taxonomy" id="1672016"/>
    <lineage>
        <taxon>Eukaryota</taxon>
        <taxon>Fungi</taxon>
        <taxon>Dikarya</taxon>
        <taxon>Basidiomycota</taxon>
        <taxon>Agaricomycotina</taxon>
        <taxon>Tremellomycetes</taxon>
        <taxon>Trichosporonales</taxon>
        <taxon>Trichosporonaceae</taxon>
        <taxon>Cutaneotrichosporon</taxon>
    </lineage>
</organism>
<feature type="compositionally biased region" description="Polar residues" evidence="1">
    <location>
        <begin position="57"/>
        <end position="69"/>
    </location>
</feature>
<feature type="compositionally biased region" description="Acidic residues" evidence="1">
    <location>
        <begin position="322"/>
        <end position="331"/>
    </location>
</feature>
<dbReference type="EMBL" id="BTCM01000004">
    <property type="protein sequence ID" value="GMK57246.1"/>
    <property type="molecule type" value="Genomic_DNA"/>
</dbReference>
<reference evidence="2" key="2">
    <citation type="submission" date="2023-06" db="EMBL/GenBank/DDBJ databases">
        <authorList>
            <person name="Kobayashi Y."/>
            <person name="Kayamori A."/>
            <person name="Aoki K."/>
            <person name="Shiwa Y."/>
            <person name="Fujita N."/>
            <person name="Sugita T."/>
            <person name="Iwasaki W."/>
            <person name="Tanaka N."/>
            <person name="Takashima M."/>
        </authorList>
    </citation>
    <scope>NUCLEOTIDE SEQUENCE</scope>
    <source>
        <strain evidence="2">HIS016</strain>
    </source>
</reference>
<feature type="region of interest" description="Disordered" evidence="1">
    <location>
        <begin position="286"/>
        <end position="360"/>
    </location>
</feature>
<keyword evidence="3" id="KW-1185">Reference proteome</keyword>
<reference evidence="2" key="1">
    <citation type="journal article" date="2023" name="BMC Genomics">
        <title>Chromosome-level genome assemblies of Cutaneotrichosporon spp. (Trichosporonales, Basidiomycota) reveal imbalanced evolution between nucleotide sequences and chromosome synteny.</title>
        <authorList>
            <person name="Kobayashi Y."/>
            <person name="Kayamori A."/>
            <person name="Aoki K."/>
            <person name="Shiwa Y."/>
            <person name="Matsutani M."/>
            <person name="Fujita N."/>
            <person name="Sugita T."/>
            <person name="Iwasaki W."/>
            <person name="Tanaka N."/>
            <person name="Takashima M."/>
        </authorList>
    </citation>
    <scope>NUCLEOTIDE SEQUENCE</scope>
    <source>
        <strain evidence="2">HIS016</strain>
    </source>
</reference>
<feature type="compositionally biased region" description="Low complexity" evidence="1">
    <location>
        <begin position="1"/>
        <end position="23"/>
    </location>
</feature>
<accession>A0AAD3YBQ3</accession>
<feature type="compositionally biased region" description="Low complexity" evidence="1">
    <location>
        <begin position="332"/>
        <end position="342"/>
    </location>
</feature>
<feature type="region of interest" description="Disordered" evidence="1">
    <location>
        <begin position="176"/>
        <end position="204"/>
    </location>
</feature>
<evidence type="ECO:0000313" key="2">
    <source>
        <dbReference type="EMBL" id="GMK57246.1"/>
    </source>
</evidence>
<evidence type="ECO:0000313" key="3">
    <source>
        <dbReference type="Proteomes" id="UP001222932"/>
    </source>
</evidence>
<feature type="region of interest" description="Disordered" evidence="1">
    <location>
        <begin position="1"/>
        <end position="154"/>
    </location>
</feature>
<feature type="compositionally biased region" description="Low complexity" evidence="1">
    <location>
        <begin position="118"/>
        <end position="137"/>
    </location>
</feature>